<feature type="transmembrane region" description="Helical" evidence="1">
    <location>
        <begin position="21"/>
        <end position="43"/>
    </location>
</feature>
<keyword evidence="1" id="KW-0472">Membrane</keyword>
<protein>
    <recommendedName>
        <fullName evidence="2">Alpha 1,4-glycosyltransferase domain-containing protein</fullName>
    </recommendedName>
</protein>
<dbReference type="Pfam" id="PF04572">
    <property type="entry name" value="Gb3_synth"/>
    <property type="match status" value="1"/>
</dbReference>
<keyword evidence="1" id="KW-1133">Transmembrane helix</keyword>
<name>A0AAP0LV56_9ROSI</name>
<reference evidence="3 4" key="1">
    <citation type="submission" date="2024-05" db="EMBL/GenBank/DDBJ databases">
        <title>Haplotype-resolved chromosome-level genome assembly of Huyou (Citrus changshanensis).</title>
        <authorList>
            <person name="Miao C."/>
            <person name="Chen W."/>
            <person name="Wu Y."/>
            <person name="Wang L."/>
            <person name="Zhao S."/>
            <person name="Grierson D."/>
            <person name="Xu C."/>
            <person name="Chen K."/>
        </authorList>
    </citation>
    <scope>NUCLEOTIDE SEQUENCE [LARGE SCALE GENOMIC DNA]</scope>
    <source>
        <strain evidence="3">01-14</strain>
        <tissue evidence="3">Leaf</tissue>
    </source>
</reference>
<evidence type="ECO:0000313" key="3">
    <source>
        <dbReference type="EMBL" id="KAK9182650.1"/>
    </source>
</evidence>
<organism evidence="3 4">
    <name type="scientific">Citrus x changshan-huyou</name>
    <dbReference type="NCBI Taxonomy" id="2935761"/>
    <lineage>
        <taxon>Eukaryota</taxon>
        <taxon>Viridiplantae</taxon>
        <taxon>Streptophyta</taxon>
        <taxon>Embryophyta</taxon>
        <taxon>Tracheophyta</taxon>
        <taxon>Spermatophyta</taxon>
        <taxon>Magnoliopsida</taxon>
        <taxon>eudicotyledons</taxon>
        <taxon>Gunneridae</taxon>
        <taxon>Pentapetalae</taxon>
        <taxon>rosids</taxon>
        <taxon>malvids</taxon>
        <taxon>Sapindales</taxon>
        <taxon>Rutaceae</taxon>
        <taxon>Aurantioideae</taxon>
        <taxon>Citrus</taxon>
    </lineage>
</organism>
<dbReference type="EMBL" id="JBCGBO010000024">
    <property type="protein sequence ID" value="KAK9182650.1"/>
    <property type="molecule type" value="Genomic_DNA"/>
</dbReference>
<dbReference type="PANTHER" id="PTHR46781:SF5">
    <property type="entry name" value="ALPHA 1,4-GLYCOSYLTRANSFERASE FAMILY PROTEIN"/>
    <property type="match status" value="1"/>
</dbReference>
<proteinExistence type="predicted"/>
<comment type="caution">
    <text evidence="3">The sequence shown here is derived from an EMBL/GenBank/DDBJ whole genome shotgun (WGS) entry which is preliminary data.</text>
</comment>
<dbReference type="InterPro" id="IPR007652">
    <property type="entry name" value="A1-4-GlycosylTfrase_dom"/>
</dbReference>
<sequence length="177" mass="20330">MAAAAPSARSHCSPSLCSHRYSILIGWTATYLSALILADIFLFQQILSIISNHPLLHKLIQEFTLTFDVNKWGHNGPYLVSRVVARVNERTGFNFTVLPHSAFYPVDWRRVRSFFLRPRNEQHSKLLHKKLELINRQSFTVHLWNRQSKLLKVEDGSIVNHLMLASCIFCNSSLSTL</sequence>
<dbReference type="InterPro" id="IPR029044">
    <property type="entry name" value="Nucleotide-diphossugar_trans"/>
</dbReference>
<evidence type="ECO:0000313" key="4">
    <source>
        <dbReference type="Proteomes" id="UP001428341"/>
    </source>
</evidence>
<gene>
    <name evidence="3" type="ORF">WN944_025796</name>
</gene>
<dbReference type="Proteomes" id="UP001428341">
    <property type="component" value="Unassembled WGS sequence"/>
</dbReference>
<evidence type="ECO:0000259" key="2">
    <source>
        <dbReference type="Pfam" id="PF04572"/>
    </source>
</evidence>
<dbReference type="SUPFAM" id="SSF53448">
    <property type="entry name" value="Nucleotide-diphospho-sugar transferases"/>
    <property type="match status" value="1"/>
</dbReference>
<keyword evidence="1" id="KW-0812">Transmembrane</keyword>
<dbReference type="InterPro" id="IPR044789">
    <property type="entry name" value="Put_A1-4-GlycosylTfrase_plant"/>
</dbReference>
<dbReference type="AlphaFoldDB" id="A0AAP0LV56"/>
<evidence type="ECO:0000256" key="1">
    <source>
        <dbReference type="SAM" id="Phobius"/>
    </source>
</evidence>
<keyword evidence="4" id="KW-1185">Reference proteome</keyword>
<dbReference type="PANTHER" id="PTHR46781">
    <property type="entry name" value="ALPHA 1,4-GLYCOSYLTRANSFERASE FAMILY PROTEIN"/>
    <property type="match status" value="1"/>
</dbReference>
<accession>A0AAP0LV56</accession>
<feature type="domain" description="Alpha 1,4-glycosyltransferase" evidence="2">
    <location>
        <begin position="52"/>
        <end position="172"/>
    </location>
</feature>